<keyword evidence="1" id="KW-1015">Disulfide bond</keyword>
<keyword evidence="1" id="KW-0245">EGF-like domain</keyword>
<dbReference type="EMBL" id="CAIIXF020000001">
    <property type="protein sequence ID" value="CAH1772671.1"/>
    <property type="molecule type" value="Genomic_DNA"/>
</dbReference>
<comment type="caution">
    <text evidence="2">The sequence shown here is derived from an EMBL/GenBank/DDBJ whole genome shotgun (WGS) entry which is preliminary data.</text>
</comment>
<evidence type="ECO:0000313" key="3">
    <source>
        <dbReference type="Proteomes" id="UP000749559"/>
    </source>
</evidence>
<sequence length="221" mass="25157">MWVIQPYVLFICFLFIGVLTADKHCKCGRSAKLTYGRKEMTGGPNTCGTRAKFICKGQGFYPFPYSEQICTEEGWIPSSSTPIWCDTAKCPMLTCEHGACKGGAVCECEPGWIGDRCDLNIEHECRHIECFNGGTCDLYKDIGMPYCVCKPFYGDYQCSTYNSEDPCFDMICGFGECVYDEENNTRKCKCEKNWHGPQCFEYTVPQNIDWESLGWDNMNVR</sequence>
<dbReference type="PROSITE" id="PS00022">
    <property type="entry name" value="EGF_1"/>
    <property type="match status" value="2"/>
</dbReference>
<keyword evidence="3" id="KW-1185">Reference proteome</keyword>
<reference evidence="2" key="1">
    <citation type="submission" date="2022-03" db="EMBL/GenBank/DDBJ databases">
        <authorList>
            <person name="Martin C."/>
        </authorList>
    </citation>
    <scope>NUCLEOTIDE SEQUENCE</scope>
</reference>
<protein>
    <submittedName>
        <fullName evidence="2">Uncharacterized protein</fullName>
    </submittedName>
</protein>
<dbReference type="Gene3D" id="2.10.25.10">
    <property type="entry name" value="Laminin"/>
    <property type="match status" value="1"/>
</dbReference>
<dbReference type="PROSITE" id="PS01186">
    <property type="entry name" value="EGF_2"/>
    <property type="match status" value="1"/>
</dbReference>
<name>A0A8J1UTR5_OWEFU</name>
<feature type="disulfide bond" evidence="1">
    <location>
        <begin position="190"/>
        <end position="199"/>
    </location>
</feature>
<dbReference type="SUPFAM" id="SSF57196">
    <property type="entry name" value="EGF/Laminin"/>
    <property type="match status" value="1"/>
</dbReference>
<dbReference type="InterPro" id="IPR000742">
    <property type="entry name" value="EGF"/>
</dbReference>
<evidence type="ECO:0000256" key="1">
    <source>
        <dbReference type="PROSITE-ProRule" id="PRU00076"/>
    </source>
</evidence>
<organism evidence="2 3">
    <name type="scientific">Owenia fusiformis</name>
    <name type="common">Polychaete worm</name>
    <dbReference type="NCBI Taxonomy" id="6347"/>
    <lineage>
        <taxon>Eukaryota</taxon>
        <taxon>Metazoa</taxon>
        <taxon>Spiralia</taxon>
        <taxon>Lophotrochozoa</taxon>
        <taxon>Annelida</taxon>
        <taxon>Polychaeta</taxon>
        <taxon>Sedentaria</taxon>
        <taxon>Canalipalpata</taxon>
        <taxon>Sabellida</taxon>
        <taxon>Oweniida</taxon>
        <taxon>Oweniidae</taxon>
        <taxon>Owenia</taxon>
    </lineage>
</organism>
<gene>
    <name evidence="2" type="ORF">OFUS_LOCUS395</name>
</gene>
<dbReference type="PROSITE" id="PS50026">
    <property type="entry name" value="EGF_3"/>
    <property type="match status" value="2"/>
</dbReference>
<dbReference type="OrthoDB" id="6249379at2759"/>
<dbReference type="AlphaFoldDB" id="A0A8J1UTR5"/>
<feature type="disulfide bond" evidence="1">
    <location>
        <begin position="167"/>
        <end position="177"/>
    </location>
</feature>
<dbReference type="SMART" id="SM00181">
    <property type="entry name" value="EGF"/>
    <property type="match status" value="3"/>
</dbReference>
<comment type="caution">
    <text evidence="1">Lacks conserved residue(s) required for the propagation of feature annotation.</text>
</comment>
<feature type="disulfide bond" evidence="1">
    <location>
        <begin position="130"/>
        <end position="147"/>
    </location>
</feature>
<accession>A0A8J1UTR5</accession>
<proteinExistence type="predicted"/>
<evidence type="ECO:0000313" key="2">
    <source>
        <dbReference type="EMBL" id="CAH1772671.1"/>
    </source>
</evidence>
<dbReference type="Proteomes" id="UP000749559">
    <property type="component" value="Unassembled WGS sequence"/>
</dbReference>
<feature type="disulfide bond" evidence="1">
    <location>
        <begin position="149"/>
        <end position="158"/>
    </location>
</feature>